<protein>
    <submittedName>
        <fullName evidence="1">Uncharacterized protein</fullName>
    </submittedName>
</protein>
<proteinExistence type="predicted"/>
<dbReference type="AlphaFoldDB" id="A0A445CJ12"/>
<reference evidence="1 2" key="1">
    <citation type="submission" date="2019-01" db="EMBL/GenBank/DDBJ databases">
        <title>Sequencing of cultivated peanut Arachis hypogaea provides insights into genome evolution and oil improvement.</title>
        <authorList>
            <person name="Chen X."/>
        </authorList>
    </citation>
    <scope>NUCLEOTIDE SEQUENCE [LARGE SCALE GENOMIC DNA]</scope>
    <source>
        <strain evidence="2">cv. Fuhuasheng</strain>
        <tissue evidence="1">Leaves</tissue>
    </source>
</reference>
<sequence>MLMKVRKHPDDLVSTNIAITDFSGASTLAKGLVTLSVKVGSSERNTVLMVVPSKASYNALLGQDWNNCVGVVPSTVRQSVLL</sequence>
<evidence type="ECO:0000313" key="2">
    <source>
        <dbReference type="Proteomes" id="UP000289738"/>
    </source>
</evidence>
<dbReference type="Proteomes" id="UP000289738">
    <property type="component" value="Chromosome A06"/>
</dbReference>
<accession>A0A445CJ12</accession>
<comment type="caution">
    <text evidence="1">The sequence shown here is derived from an EMBL/GenBank/DDBJ whole genome shotgun (WGS) entry which is preliminary data.</text>
</comment>
<gene>
    <name evidence="1" type="ORF">Ahy_A06g025909</name>
</gene>
<keyword evidence="2" id="KW-1185">Reference proteome</keyword>
<evidence type="ECO:0000313" key="1">
    <source>
        <dbReference type="EMBL" id="RYR50897.1"/>
    </source>
</evidence>
<organism evidence="1 2">
    <name type="scientific">Arachis hypogaea</name>
    <name type="common">Peanut</name>
    <dbReference type="NCBI Taxonomy" id="3818"/>
    <lineage>
        <taxon>Eukaryota</taxon>
        <taxon>Viridiplantae</taxon>
        <taxon>Streptophyta</taxon>
        <taxon>Embryophyta</taxon>
        <taxon>Tracheophyta</taxon>
        <taxon>Spermatophyta</taxon>
        <taxon>Magnoliopsida</taxon>
        <taxon>eudicotyledons</taxon>
        <taxon>Gunneridae</taxon>
        <taxon>Pentapetalae</taxon>
        <taxon>rosids</taxon>
        <taxon>fabids</taxon>
        <taxon>Fabales</taxon>
        <taxon>Fabaceae</taxon>
        <taxon>Papilionoideae</taxon>
        <taxon>50 kb inversion clade</taxon>
        <taxon>dalbergioids sensu lato</taxon>
        <taxon>Dalbergieae</taxon>
        <taxon>Pterocarpus clade</taxon>
        <taxon>Arachis</taxon>
    </lineage>
</organism>
<dbReference type="EMBL" id="SDMP01000006">
    <property type="protein sequence ID" value="RYR50897.1"/>
    <property type="molecule type" value="Genomic_DNA"/>
</dbReference>
<name>A0A445CJ12_ARAHY</name>